<reference evidence="1" key="2">
    <citation type="submission" date="2025-09" db="UniProtKB">
        <authorList>
            <consortium name="EnsemblPlants"/>
        </authorList>
    </citation>
    <scope>IDENTIFICATION</scope>
</reference>
<dbReference type="Proteomes" id="UP001732700">
    <property type="component" value="Chromosome 7C"/>
</dbReference>
<proteinExistence type="predicted"/>
<dbReference type="EnsemblPlants" id="AVESA.00010b.r2.7CG0680930.2">
    <property type="protein sequence ID" value="AVESA.00010b.r2.7CG0680930.2.CDS"/>
    <property type="gene ID" value="AVESA.00010b.r2.7CG0680930"/>
</dbReference>
<accession>A0ACD5ZW51</accession>
<protein>
    <submittedName>
        <fullName evidence="1">Uncharacterized protein</fullName>
    </submittedName>
</protein>
<name>A0ACD5ZW51_AVESA</name>
<organism evidence="1 2">
    <name type="scientific">Avena sativa</name>
    <name type="common">Oat</name>
    <dbReference type="NCBI Taxonomy" id="4498"/>
    <lineage>
        <taxon>Eukaryota</taxon>
        <taxon>Viridiplantae</taxon>
        <taxon>Streptophyta</taxon>
        <taxon>Embryophyta</taxon>
        <taxon>Tracheophyta</taxon>
        <taxon>Spermatophyta</taxon>
        <taxon>Magnoliopsida</taxon>
        <taxon>Liliopsida</taxon>
        <taxon>Poales</taxon>
        <taxon>Poaceae</taxon>
        <taxon>BOP clade</taxon>
        <taxon>Pooideae</taxon>
        <taxon>Poodae</taxon>
        <taxon>Poeae</taxon>
        <taxon>Poeae Chloroplast Group 1 (Aveneae type)</taxon>
        <taxon>Aveninae</taxon>
        <taxon>Avena</taxon>
    </lineage>
</organism>
<sequence length="272" mass="29133">MADALDMSLEDLITKNKPPHSRGRGRRNPASASGGSAPARRRFHSRAATRSAAAPYHQLNFQQQAPQAFGYVAQPMAMVTAPSAGLDTPTKLYISNLDYNVSNEDIKDLFSEMGEIKRYSINYDKSGRSKGTAEVVFSTKSEALAALKKYNNVHLDGKPMKIEVIGTNIEAPAPTIFAFAPPPPPGNFTFPSKRASDRSRTKFCSGPGMGVAGRGWPRGGGGFSGRGRGRDGGRGRGASRGRGRGRRDSVEVSAADLDADLDKYHSAAMQIS</sequence>
<keyword evidence="2" id="KW-1185">Reference proteome</keyword>
<reference evidence="1" key="1">
    <citation type="submission" date="2021-05" db="EMBL/GenBank/DDBJ databases">
        <authorList>
            <person name="Scholz U."/>
            <person name="Mascher M."/>
            <person name="Fiebig A."/>
        </authorList>
    </citation>
    <scope>NUCLEOTIDE SEQUENCE [LARGE SCALE GENOMIC DNA]</scope>
</reference>
<evidence type="ECO:0000313" key="1">
    <source>
        <dbReference type="EnsemblPlants" id="AVESA.00010b.r2.7CG0680930.2.CDS"/>
    </source>
</evidence>
<evidence type="ECO:0000313" key="2">
    <source>
        <dbReference type="Proteomes" id="UP001732700"/>
    </source>
</evidence>